<sequence length="460" mass="51454">MKAFIKNIIACSLALVLLAPSASEAIFNPNFILGDRDLVDSTSMSVDRVQSFLQSQGSGLASYVTDAPGGLRKTAAQVIYEAGRYWGINQRYLMVRMQVEQSLVTDSTPSERQLNWATGYAVCDSCSTSDPAIQQYRGFFNQVNWAARRIRERYLPDLAQNGVTFTGWGPGKTKKTGDGYFVTPENNATSVMYTYTPYVYNANYNVWRFWNTWFIRHYPDGSLLQDSASGGIWKIENGKRRPFQSRSAFFSRYDANQAIPVSKTDLEAYTIGAPIKFPNYALVLSSNGKVYLLDGDSKRWIVSPEVFRAIGFNPEEIITVSDSDLATYTNGEPVSLQSAYPSGVLFQSLQTGGISFIKDGVRHSVWSREILNSQFKNRSVATVNDEVIQRFAKGDPILFRDSELVTSPGNRSVFFISNGIKRPIASKEAFDALGFRWENIIRTSDKALEIHPTGSQIKLE</sequence>
<evidence type="ECO:0000313" key="3">
    <source>
        <dbReference type="Proteomes" id="UP000179164"/>
    </source>
</evidence>
<feature type="signal peptide" evidence="1">
    <location>
        <begin position="1"/>
        <end position="25"/>
    </location>
</feature>
<accession>A0A1G2B0V2</accession>
<dbReference type="STRING" id="1798543.A2898_04430"/>
<comment type="caution">
    <text evidence="2">The sequence shown here is derived from an EMBL/GenBank/DDBJ whole genome shotgun (WGS) entry which is preliminary data.</text>
</comment>
<proteinExistence type="predicted"/>
<dbReference type="EMBL" id="MHKE01000017">
    <property type="protein sequence ID" value="OGY82813.1"/>
    <property type="molecule type" value="Genomic_DNA"/>
</dbReference>
<protein>
    <submittedName>
        <fullName evidence="2">Uncharacterized protein</fullName>
    </submittedName>
</protein>
<dbReference type="Proteomes" id="UP000179164">
    <property type="component" value="Unassembled WGS sequence"/>
</dbReference>
<reference evidence="2 3" key="1">
    <citation type="journal article" date="2016" name="Nat. Commun.">
        <title>Thousands of microbial genomes shed light on interconnected biogeochemical processes in an aquifer system.</title>
        <authorList>
            <person name="Anantharaman K."/>
            <person name="Brown C.T."/>
            <person name="Hug L.A."/>
            <person name="Sharon I."/>
            <person name="Castelle C.J."/>
            <person name="Probst A.J."/>
            <person name="Thomas B.C."/>
            <person name="Singh A."/>
            <person name="Wilkins M.J."/>
            <person name="Karaoz U."/>
            <person name="Brodie E.L."/>
            <person name="Williams K.H."/>
            <person name="Hubbard S.S."/>
            <person name="Banfield J.F."/>
        </authorList>
    </citation>
    <scope>NUCLEOTIDE SEQUENCE [LARGE SCALE GENOMIC DNA]</scope>
</reference>
<evidence type="ECO:0000313" key="2">
    <source>
        <dbReference type="EMBL" id="OGY82813.1"/>
    </source>
</evidence>
<organism evidence="2 3">
    <name type="scientific">Candidatus Kerfeldbacteria bacterium RIFCSPLOWO2_01_FULL_48_11</name>
    <dbReference type="NCBI Taxonomy" id="1798543"/>
    <lineage>
        <taxon>Bacteria</taxon>
        <taxon>Candidatus Kerfeldiibacteriota</taxon>
    </lineage>
</organism>
<keyword evidence="1" id="KW-0732">Signal</keyword>
<name>A0A1G2B0V2_9BACT</name>
<dbReference type="AlphaFoldDB" id="A0A1G2B0V2"/>
<feature type="chain" id="PRO_5009581981" evidence="1">
    <location>
        <begin position="26"/>
        <end position="460"/>
    </location>
</feature>
<gene>
    <name evidence="2" type="ORF">A2898_04430</name>
</gene>
<evidence type="ECO:0000256" key="1">
    <source>
        <dbReference type="SAM" id="SignalP"/>
    </source>
</evidence>